<comment type="caution">
    <text evidence="1">The sequence shown here is derived from an EMBL/GenBank/DDBJ whole genome shotgun (WGS) entry which is preliminary data.</text>
</comment>
<evidence type="ECO:0000313" key="2">
    <source>
        <dbReference type="Proteomes" id="UP000824078"/>
    </source>
</evidence>
<dbReference type="EMBL" id="DVMQ01000018">
    <property type="protein sequence ID" value="HIU24667.1"/>
    <property type="molecule type" value="Genomic_DNA"/>
</dbReference>
<dbReference type="AlphaFoldDB" id="A0A9D1L625"/>
<reference evidence="1" key="2">
    <citation type="journal article" date="2021" name="PeerJ">
        <title>Extensive microbial diversity within the chicken gut microbiome revealed by metagenomics and culture.</title>
        <authorList>
            <person name="Gilroy R."/>
            <person name="Ravi A."/>
            <person name="Getino M."/>
            <person name="Pursley I."/>
            <person name="Horton D.L."/>
            <person name="Alikhan N.F."/>
            <person name="Baker D."/>
            <person name="Gharbi K."/>
            <person name="Hall N."/>
            <person name="Watson M."/>
            <person name="Adriaenssens E.M."/>
            <person name="Foster-Nyarko E."/>
            <person name="Jarju S."/>
            <person name="Secka A."/>
            <person name="Antonio M."/>
            <person name="Oren A."/>
            <person name="Chaudhuri R.R."/>
            <person name="La Ragione R."/>
            <person name="Hildebrand F."/>
            <person name="Pallen M.J."/>
        </authorList>
    </citation>
    <scope>NUCLEOTIDE SEQUENCE</scope>
    <source>
        <strain evidence="1">ChiHjej12B11-29160</strain>
    </source>
</reference>
<name>A0A9D1L625_9ACTN</name>
<accession>A0A9D1L625</accession>
<evidence type="ECO:0000313" key="1">
    <source>
        <dbReference type="EMBL" id="HIU24667.1"/>
    </source>
</evidence>
<reference evidence="1" key="1">
    <citation type="submission" date="2020-10" db="EMBL/GenBank/DDBJ databases">
        <authorList>
            <person name="Gilroy R."/>
        </authorList>
    </citation>
    <scope>NUCLEOTIDE SEQUENCE</scope>
    <source>
        <strain evidence="1">ChiHjej12B11-29160</strain>
    </source>
</reference>
<proteinExistence type="predicted"/>
<gene>
    <name evidence="1" type="ORF">IAD17_07075</name>
</gene>
<protein>
    <submittedName>
        <fullName evidence="1">Uncharacterized protein</fullName>
    </submittedName>
</protein>
<sequence length="213" mass="23176">MHATQVALTCIDGKESHRALHWLLSDFVEATLAYSQLAAQTIKGAEMPPPEILTFNWSGKAPDNTTSTQTLQTCDCLVVGCTNQDMQTAFDDTNRQFASLLEQLPPHARVYTICSTDGPDPTLATPYLASLARIAQERWMGGVAIGGAEFTTYLAHQPRMGILRRPISETLDTLIAAVRSQTALKGQADSHLLYAHPGIPKVLWGLACKLLLS</sequence>
<dbReference type="Proteomes" id="UP000824078">
    <property type="component" value="Unassembled WGS sequence"/>
</dbReference>
<organism evidence="1 2">
    <name type="scientific">Candidatus Coprovicinus avistercoris</name>
    <dbReference type="NCBI Taxonomy" id="2840754"/>
    <lineage>
        <taxon>Bacteria</taxon>
        <taxon>Bacillati</taxon>
        <taxon>Actinomycetota</taxon>
        <taxon>Coriobacteriia</taxon>
        <taxon>Coriobacteriales</taxon>
        <taxon>Coriobacteriaceae</taxon>
        <taxon>Coriobacteriaceae incertae sedis</taxon>
        <taxon>Candidatus Coprovicinus</taxon>
    </lineage>
</organism>